<keyword evidence="5 8" id="KW-0460">Magnesium</keyword>
<comment type="catalytic activity">
    <reaction evidence="5">
        <text>(6R)-5,10-methylene-5,6,7,8-tetrahydrofolate + 3-methyl-2-oxobutanoate + H2O = 2-dehydropantoate + (6S)-5,6,7,8-tetrahydrofolate</text>
        <dbReference type="Rhea" id="RHEA:11824"/>
        <dbReference type="ChEBI" id="CHEBI:11561"/>
        <dbReference type="ChEBI" id="CHEBI:11851"/>
        <dbReference type="ChEBI" id="CHEBI:15377"/>
        <dbReference type="ChEBI" id="CHEBI:15636"/>
        <dbReference type="ChEBI" id="CHEBI:57453"/>
        <dbReference type="EC" id="2.1.2.11"/>
    </reaction>
</comment>
<dbReference type="HAMAP" id="MF_00156">
    <property type="entry name" value="PanB"/>
    <property type="match status" value="1"/>
</dbReference>
<comment type="subunit">
    <text evidence="2 5">Homodecamer; pentamer of dimers.</text>
</comment>
<dbReference type="GO" id="GO:0008168">
    <property type="term" value="F:methyltransferase activity"/>
    <property type="evidence" value="ECO:0007669"/>
    <property type="project" value="UniProtKB-KW"/>
</dbReference>
<feature type="binding site" evidence="5 8">
    <location>
        <position position="121"/>
    </location>
    <ligand>
        <name>Mg(2+)</name>
        <dbReference type="ChEBI" id="CHEBI:18420"/>
    </ligand>
</feature>
<dbReference type="CDD" id="cd06557">
    <property type="entry name" value="KPHMT-like"/>
    <property type="match status" value="1"/>
</dbReference>
<evidence type="ECO:0000256" key="4">
    <source>
        <dbReference type="ARBA" id="ARBA00022679"/>
    </source>
</evidence>
<dbReference type="GO" id="GO:0032259">
    <property type="term" value="P:methylation"/>
    <property type="evidence" value="ECO:0007669"/>
    <property type="project" value="UniProtKB-KW"/>
</dbReference>
<feature type="binding site" evidence="5 7">
    <location>
        <position position="119"/>
    </location>
    <ligand>
        <name>3-methyl-2-oxobutanoate</name>
        <dbReference type="ChEBI" id="CHEBI:11851"/>
    </ligand>
</feature>
<feature type="binding site" evidence="5 8">
    <location>
        <position position="44"/>
    </location>
    <ligand>
        <name>Mg(2+)</name>
        <dbReference type="ChEBI" id="CHEBI:18420"/>
    </ligand>
</feature>
<dbReference type="GO" id="GO:0000287">
    <property type="term" value="F:magnesium ion binding"/>
    <property type="evidence" value="ECO:0007669"/>
    <property type="project" value="TreeGrafter"/>
</dbReference>
<gene>
    <name evidence="5" type="primary">panB</name>
    <name evidence="10" type="ordered locus">Cyagr_1354</name>
</gene>
<dbReference type="InterPro" id="IPR040442">
    <property type="entry name" value="Pyrv_kinase-like_dom_sf"/>
</dbReference>
<organism evidence="10 11">
    <name type="scientific">Cyanobium gracile (strain ATCC 27147 / PCC 6307)</name>
    <dbReference type="NCBI Taxonomy" id="292564"/>
    <lineage>
        <taxon>Bacteria</taxon>
        <taxon>Bacillati</taxon>
        <taxon>Cyanobacteriota</taxon>
        <taxon>Cyanophyceae</taxon>
        <taxon>Synechococcales</taxon>
        <taxon>Prochlorococcaceae</taxon>
        <taxon>Cyanobium</taxon>
    </lineage>
</organism>
<evidence type="ECO:0000256" key="7">
    <source>
        <dbReference type="PIRSR" id="PIRSR000388-2"/>
    </source>
</evidence>
<evidence type="ECO:0000256" key="1">
    <source>
        <dbReference type="ARBA" id="ARBA00008676"/>
    </source>
</evidence>
<dbReference type="EMBL" id="CP003495">
    <property type="protein sequence ID" value="AFY28526.1"/>
    <property type="molecule type" value="Genomic_DNA"/>
</dbReference>
<comment type="similarity">
    <text evidence="1 5">Belongs to the PanB family.</text>
</comment>
<keyword evidence="5" id="KW-0963">Cytoplasm</keyword>
<dbReference type="Pfam" id="PF02548">
    <property type="entry name" value="Pantoate_transf"/>
    <property type="match status" value="1"/>
</dbReference>
<evidence type="ECO:0000256" key="2">
    <source>
        <dbReference type="ARBA" id="ARBA00011424"/>
    </source>
</evidence>
<dbReference type="GO" id="GO:0005737">
    <property type="term" value="C:cytoplasm"/>
    <property type="evidence" value="ECO:0007669"/>
    <property type="project" value="UniProtKB-SubCell"/>
</dbReference>
<comment type="cofactor">
    <cofactor evidence="5 8">
        <name>Mg(2+)</name>
        <dbReference type="ChEBI" id="CHEBI:18420"/>
    </cofactor>
    <text evidence="5 8">Binds 1 Mg(2+) ion per subunit.</text>
</comment>
<dbReference type="NCBIfam" id="TIGR00222">
    <property type="entry name" value="panB"/>
    <property type="match status" value="1"/>
</dbReference>
<dbReference type="PANTHER" id="PTHR20881:SF0">
    <property type="entry name" value="3-METHYL-2-OXOBUTANOATE HYDROXYMETHYLTRANSFERASE"/>
    <property type="match status" value="1"/>
</dbReference>
<comment type="function">
    <text evidence="5">Catalyzes the reversible reaction in which hydroxymethyl group from 5,10-methylenetetrahydrofolate is transferred onto alpha-ketoisovalerate to form ketopantoate.</text>
</comment>
<dbReference type="GO" id="GO:0003864">
    <property type="term" value="F:3-methyl-2-oxobutanoate hydroxymethyltransferase activity"/>
    <property type="evidence" value="ECO:0007669"/>
    <property type="project" value="UniProtKB-UniRule"/>
</dbReference>
<dbReference type="PIRSF" id="PIRSF000388">
    <property type="entry name" value="Pantoate_hydroxy_MeTrfase"/>
    <property type="match status" value="1"/>
</dbReference>
<dbReference type="UniPathway" id="UPA00028">
    <property type="reaction ID" value="UER00003"/>
</dbReference>
<dbReference type="AlphaFoldDB" id="K9P720"/>
<feature type="binding site" evidence="5 7">
    <location>
        <position position="89"/>
    </location>
    <ligand>
        <name>3-methyl-2-oxobutanoate</name>
        <dbReference type="ChEBI" id="CHEBI:11851"/>
    </ligand>
</feature>
<feature type="binding site" evidence="5 8">
    <location>
        <position position="89"/>
    </location>
    <ligand>
        <name>Mg(2+)</name>
        <dbReference type="ChEBI" id="CHEBI:18420"/>
    </ligand>
</feature>
<evidence type="ECO:0000256" key="6">
    <source>
        <dbReference type="PIRSR" id="PIRSR000388-1"/>
    </source>
</evidence>
<dbReference type="KEGG" id="cgc:Cyagr_1354"/>
<evidence type="ECO:0000256" key="3">
    <source>
        <dbReference type="ARBA" id="ARBA00022655"/>
    </source>
</evidence>
<dbReference type="STRING" id="292564.Cyagr_1354"/>
<protein>
    <recommendedName>
        <fullName evidence="5">3-methyl-2-oxobutanoate hydroxymethyltransferase</fullName>
        <ecNumber evidence="5">2.1.2.11</ecNumber>
    </recommendedName>
    <alternativeName>
        <fullName evidence="5">Ketopantoate hydroxymethyltransferase</fullName>
        <shortName evidence="5">KPHMT</shortName>
    </alternativeName>
</protein>
<accession>K9P720</accession>
<name>K9P720_CYAGP</name>
<evidence type="ECO:0000313" key="11">
    <source>
        <dbReference type="Proteomes" id="UP000010388"/>
    </source>
</evidence>
<dbReference type="eggNOG" id="COG0413">
    <property type="taxonomic scope" value="Bacteria"/>
</dbReference>
<feature type="active site" description="Proton acceptor" evidence="5 6">
    <location>
        <position position="188"/>
    </location>
</feature>
<dbReference type="InterPro" id="IPR003700">
    <property type="entry name" value="Pantoate_hydroxy_MeTrfase"/>
</dbReference>
<keyword evidence="4 5" id="KW-0808">Transferase</keyword>
<comment type="subcellular location">
    <subcellularLocation>
        <location evidence="5">Cytoplasm</location>
    </subcellularLocation>
</comment>
<feature type="binding site" evidence="5 7">
    <location>
        <begin position="44"/>
        <end position="45"/>
    </location>
    <ligand>
        <name>3-methyl-2-oxobutanoate</name>
        <dbReference type="ChEBI" id="CHEBI:11851"/>
    </ligand>
</feature>
<dbReference type="EC" id="2.1.2.11" evidence="5"/>
<dbReference type="HOGENOM" id="CLU_036645_1_0_3"/>
<dbReference type="Proteomes" id="UP000010388">
    <property type="component" value="Chromosome"/>
</dbReference>
<evidence type="ECO:0000313" key="10">
    <source>
        <dbReference type="EMBL" id="AFY28526.1"/>
    </source>
</evidence>
<dbReference type="NCBIfam" id="NF001452">
    <property type="entry name" value="PRK00311.1"/>
    <property type="match status" value="1"/>
</dbReference>
<keyword evidence="5 8" id="KW-0479">Metal-binding</keyword>
<keyword evidence="3 5" id="KW-0566">Pantothenate biosynthesis</keyword>
<keyword evidence="10" id="KW-0489">Methyltransferase</keyword>
<feature type="region of interest" description="Disordered" evidence="9">
    <location>
        <begin position="259"/>
        <end position="282"/>
    </location>
</feature>
<dbReference type="Gene3D" id="3.20.20.60">
    <property type="entry name" value="Phosphoenolpyruvate-binding domains"/>
    <property type="match status" value="1"/>
</dbReference>
<evidence type="ECO:0000256" key="9">
    <source>
        <dbReference type="SAM" id="MobiDB-lite"/>
    </source>
</evidence>
<dbReference type="GO" id="GO:0015940">
    <property type="term" value="P:pantothenate biosynthetic process"/>
    <property type="evidence" value="ECO:0007669"/>
    <property type="project" value="UniProtKB-UniRule"/>
</dbReference>
<evidence type="ECO:0000256" key="5">
    <source>
        <dbReference type="HAMAP-Rule" id="MF_00156"/>
    </source>
</evidence>
<proteinExistence type="inferred from homology"/>
<dbReference type="SUPFAM" id="SSF51621">
    <property type="entry name" value="Phosphoenolpyruvate/pyruvate domain"/>
    <property type="match status" value="1"/>
</dbReference>
<comment type="pathway">
    <text evidence="5">Cofactor biosynthesis; (R)-pantothenate biosynthesis; (R)-pantoate from 3-methyl-2-oxobutanoate: step 1/2.</text>
</comment>
<sequence length="282" mass="29147">MPLRPADLTRRKQAGLPITVLTAWDALSAAVVAGAGVDAVLVGDSLAMVVLGHATTLPVTLEEMLHHCRAAGRGLAAAAPQDPPLLICDLPFLSYQCGIDAAVAAAGRVLKETPAVAVKLEGAEPETLAVIDRMVRSGIPVMGHLGLTPQSVHQLGYRRQAGDPVSQERLRRRARALQEAGCFALVLEHVPAELATELSAALAVPVIGIGAGDGCDGQVRVTADLLGLTTRQPPFSPPLMQGRALAVEVLGRWVREQGPGAPGARAVPAPATRPASPAAPHC</sequence>
<reference evidence="11" key="1">
    <citation type="journal article" date="2013" name="Proc. Natl. Acad. Sci. U.S.A.">
        <title>Improving the coverage of the cyanobacterial phylum using diversity-driven genome sequencing.</title>
        <authorList>
            <person name="Shih P.M."/>
            <person name="Wu D."/>
            <person name="Latifi A."/>
            <person name="Axen S.D."/>
            <person name="Fewer D.P."/>
            <person name="Talla E."/>
            <person name="Calteau A."/>
            <person name="Cai F."/>
            <person name="Tandeau de Marsac N."/>
            <person name="Rippka R."/>
            <person name="Herdman M."/>
            <person name="Sivonen K."/>
            <person name="Coursin T."/>
            <person name="Laurent T."/>
            <person name="Goodwin L."/>
            <person name="Nolan M."/>
            <person name="Davenport K.W."/>
            <person name="Han C.S."/>
            <person name="Rubin E.M."/>
            <person name="Eisen J.A."/>
            <person name="Woyke T."/>
            <person name="Gugger M."/>
            <person name="Kerfeld C.A."/>
        </authorList>
    </citation>
    <scope>NUCLEOTIDE SEQUENCE [LARGE SCALE GENOMIC DNA]</scope>
    <source>
        <strain evidence="11">ATCC 27147 / PCC 6307</strain>
    </source>
</reference>
<dbReference type="InterPro" id="IPR015813">
    <property type="entry name" value="Pyrv/PenolPyrv_kinase-like_dom"/>
</dbReference>
<dbReference type="PANTHER" id="PTHR20881">
    <property type="entry name" value="3-METHYL-2-OXOBUTANOATE HYDROXYMETHYLTRANSFERASE"/>
    <property type="match status" value="1"/>
</dbReference>
<evidence type="ECO:0000256" key="8">
    <source>
        <dbReference type="PIRSR" id="PIRSR000388-3"/>
    </source>
</evidence>